<dbReference type="EC" id="2.3.1.-" evidence="12"/>
<gene>
    <name evidence="13" type="ORF">BS47DRAFT_1055595</name>
</gene>
<evidence type="ECO:0000313" key="14">
    <source>
        <dbReference type="Proteomes" id="UP000886523"/>
    </source>
</evidence>
<sequence>MAIADILVSVASNRSQPLPSYLTHYEKGVTPLSTTPVVFSVIAVYLATIFSIKQFMKGRPPFKATLLFQAHNILLTVGSGLLLALIIEEAAPIIFKDGLLNAICDTQSWTPRLEFYYMINYYIKYVELIDTVFLALKKKPLAFLHVFHHSATALLCYTQLDGKTSVSWVPIVLNLIVHVLMYYYYFATAGGAKIWWKKYLTSMQITQFVIDLCAVYFVVWNGASHAGYLNLPYVTECAGTPGSQVFGL</sequence>
<evidence type="ECO:0000256" key="10">
    <source>
        <dbReference type="ARBA" id="ARBA00023160"/>
    </source>
</evidence>
<evidence type="ECO:0000256" key="8">
    <source>
        <dbReference type="ARBA" id="ARBA00023098"/>
    </source>
</evidence>
<keyword evidence="3 12" id="KW-0444">Lipid biosynthesis</keyword>
<feature type="transmembrane region" description="Helical" evidence="12">
    <location>
        <begin position="73"/>
        <end position="95"/>
    </location>
</feature>
<comment type="subcellular location">
    <subcellularLocation>
        <location evidence="1">Membrane</location>
        <topology evidence="1">Multi-pass membrane protein</topology>
    </subcellularLocation>
</comment>
<evidence type="ECO:0000256" key="5">
    <source>
        <dbReference type="ARBA" id="ARBA00022692"/>
    </source>
</evidence>
<comment type="caution">
    <text evidence="12">Lacks conserved residue(s) required for the propagation of feature annotation.</text>
</comment>
<keyword evidence="4 12" id="KW-0808">Transferase</keyword>
<dbReference type="InterPro" id="IPR030457">
    <property type="entry name" value="ELO_CS"/>
</dbReference>
<keyword evidence="7 12" id="KW-1133">Transmembrane helix</keyword>
<evidence type="ECO:0000256" key="6">
    <source>
        <dbReference type="ARBA" id="ARBA00022832"/>
    </source>
</evidence>
<dbReference type="AlphaFoldDB" id="A0A9P6DVD5"/>
<dbReference type="Pfam" id="PF01151">
    <property type="entry name" value="ELO"/>
    <property type="match status" value="1"/>
</dbReference>
<dbReference type="InterPro" id="IPR002076">
    <property type="entry name" value="ELO_fam"/>
</dbReference>
<dbReference type="GO" id="GO:0019367">
    <property type="term" value="P:fatty acid elongation, saturated fatty acid"/>
    <property type="evidence" value="ECO:0007669"/>
    <property type="project" value="TreeGrafter"/>
</dbReference>
<feature type="transmembrane region" description="Helical" evidence="12">
    <location>
        <begin position="199"/>
        <end position="219"/>
    </location>
</feature>
<keyword evidence="9 12" id="KW-0472">Membrane</keyword>
<evidence type="ECO:0000256" key="2">
    <source>
        <dbReference type="ARBA" id="ARBA00007263"/>
    </source>
</evidence>
<keyword evidence="8 12" id="KW-0443">Lipid metabolism</keyword>
<evidence type="ECO:0000256" key="7">
    <source>
        <dbReference type="ARBA" id="ARBA00022989"/>
    </source>
</evidence>
<organism evidence="13 14">
    <name type="scientific">Hydnum rufescens UP504</name>
    <dbReference type="NCBI Taxonomy" id="1448309"/>
    <lineage>
        <taxon>Eukaryota</taxon>
        <taxon>Fungi</taxon>
        <taxon>Dikarya</taxon>
        <taxon>Basidiomycota</taxon>
        <taxon>Agaricomycotina</taxon>
        <taxon>Agaricomycetes</taxon>
        <taxon>Cantharellales</taxon>
        <taxon>Hydnaceae</taxon>
        <taxon>Hydnum</taxon>
    </lineage>
</organism>
<keyword evidence="10 12" id="KW-0275">Fatty acid biosynthesis</keyword>
<dbReference type="Proteomes" id="UP000886523">
    <property type="component" value="Unassembled WGS sequence"/>
</dbReference>
<dbReference type="PROSITE" id="PS01188">
    <property type="entry name" value="ELO"/>
    <property type="match status" value="1"/>
</dbReference>
<evidence type="ECO:0000256" key="12">
    <source>
        <dbReference type="RuleBase" id="RU361115"/>
    </source>
</evidence>
<dbReference type="EMBL" id="MU128985">
    <property type="protein sequence ID" value="KAF9512558.1"/>
    <property type="molecule type" value="Genomic_DNA"/>
</dbReference>
<evidence type="ECO:0000256" key="1">
    <source>
        <dbReference type="ARBA" id="ARBA00004141"/>
    </source>
</evidence>
<dbReference type="GO" id="GO:0009922">
    <property type="term" value="F:fatty acid elongase activity"/>
    <property type="evidence" value="ECO:0007669"/>
    <property type="project" value="UniProtKB-EC"/>
</dbReference>
<dbReference type="PANTHER" id="PTHR11157">
    <property type="entry name" value="FATTY ACID ACYL TRANSFERASE-RELATED"/>
    <property type="match status" value="1"/>
</dbReference>
<evidence type="ECO:0000256" key="4">
    <source>
        <dbReference type="ARBA" id="ARBA00022679"/>
    </source>
</evidence>
<evidence type="ECO:0000256" key="11">
    <source>
        <dbReference type="ARBA" id="ARBA00047375"/>
    </source>
</evidence>
<keyword evidence="14" id="KW-1185">Reference proteome</keyword>
<name>A0A9P6DVD5_9AGAM</name>
<comment type="catalytic activity">
    <reaction evidence="12">
        <text>an acyl-CoA + malonyl-CoA + H(+) = a 3-oxoacyl-CoA + CO2 + CoA</text>
        <dbReference type="Rhea" id="RHEA:50252"/>
        <dbReference type="ChEBI" id="CHEBI:15378"/>
        <dbReference type="ChEBI" id="CHEBI:16526"/>
        <dbReference type="ChEBI" id="CHEBI:57287"/>
        <dbReference type="ChEBI" id="CHEBI:57384"/>
        <dbReference type="ChEBI" id="CHEBI:58342"/>
        <dbReference type="ChEBI" id="CHEBI:90726"/>
    </reaction>
    <physiologicalReaction direction="left-to-right" evidence="12">
        <dbReference type="Rhea" id="RHEA:50253"/>
    </physiologicalReaction>
</comment>
<proteinExistence type="inferred from homology"/>
<evidence type="ECO:0000256" key="3">
    <source>
        <dbReference type="ARBA" id="ARBA00022516"/>
    </source>
</evidence>
<protein>
    <recommendedName>
        <fullName evidence="12">Elongation of fatty acids protein</fullName>
        <ecNumber evidence="12">2.3.1.-</ecNumber>
    </recommendedName>
</protein>
<comment type="catalytic activity">
    <reaction evidence="11">
        <text>a very-long-chain acyl-CoA + malonyl-CoA + H(+) = a very-long-chain 3-oxoacyl-CoA + CO2 + CoA</text>
        <dbReference type="Rhea" id="RHEA:32727"/>
        <dbReference type="ChEBI" id="CHEBI:15378"/>
        <dbReference type="ChEBI" id="CHEBI:16526"/>
        <dbReference type="ChEBI" id="CHEBI:57287"/>
        <dbReference type="ChEBI" id="CHEBI:57384"/>
        <dbReference type="ChEBI" id="CHEBI:90725"/>
        <dbReference type="ChEBI" id="CHEBI:90736"/>
        <dbReference type="EC" id="2.3.1.199"/>
    </reaction>
</comment>
<comment type="similarity">
    <text evidence="2 12">Belongs to the ELO family.</text>
</comment>
<dbReference type="GO" id="GO:0030148">
    <property type="term" value="P:sphingolipid biosynthetic process"/>
    <property type="evidence" value="ECO:0007669"/>
    <property type="project" value="TreeGrafter"/>
</dbReference>
<dbReference type="OrthoDB" id="434092at2759"/>
<dbReference type="GO" id="GO:0034625">
    <property type="term" value="P:fatty acid elongation, monounsaturated fatty acid"/>
    <property type="evidence" value="ECO:0007669"/>
    <property type="project" value="TreeGrafter"/>
</dbReference>
<keyword evidence="6 12" id="KW-0276">Fatty acid metabolism</keyword>
<dbReference type="GO" id="GO:0005789">
    <property type="term" value="C:endoplasmic reticulum membrane"/>
    <property type="evidence" value="ECO:0007669"/>
    <property type="project" value="TreeGrafter"/>
</dbReference>
<feature type="transmembrane region" description="Helical" evidence="12">
    <location>
        <begin position="32"/>
        <end position="52"/>
    </location>
</feature>
<dbReference type="GO" id="GO:0034626">
    <property type="term" value="P:fatty acid elongation, polyunsaturated fatty acid"/>
    <property type="evidence" value="ECO:0007669"/>
    <property type="project" value="TreeGrafter"/>
</dbReference>
<evidence type="ECO:0000313" key="13">
    <source>
        <dbReference type="EMBL" id="KAF9512558.1"/>
    </source>
</evidence>
<dbReference type="GO" id="GO:0042761">
    <property type="term" value="P:very long-chain fatty acid biosynthetic process"/>
    <property type="evidence" value="ECO:0007669"/>
    <property type="project" value="TreeGrafter"/>
</dbReference>
<accession>A0A9P6DVD5</accession>
<reference evidence="13" key="1">
    <citation type="journal article" date="2020" name="Nat. Commun.">
        <title>Large-scale genome sequencing of mycorrhizal fungi provides insights into the early evolution of symbiotic traits.</title>
        <authorList>
            <person name="Miyauchi S."/>
            <person name="Kiss E."/>
            <person name="Kuo A."/>
            <person name="Drula E."/>
            <person name="Kohler A."/>
            <person name="Sanchez-Garcia M."/>
            <person name="Morin E."/>
            <person name="Andreopoulos B."/>
            <person name="Barry K.W."/>
            <person name="Bonito G."/>
            <person name="Buee M."/>
            <person name="Carver A."/>
            <person name="Chen C."/>
            <person name="Cichocki N."/>
            <person name="Clum A."/>
            <person name="Culley D."/>
            <person name="Crous P.W."/>
            <person name="Fauchery L."/>
            <person name="Girlanda M."/>
            <person name="Hayes R.D."/>
            <person name="Keri Z."/>
            <person name="LaButti K."/>
            <person name="Lipzen A."/>
            <person name="Lombard V."/>
            <person name="Magnuson J."/>
            <person name="Maillard F."/>
            <person name="Murat C."/>
            <person name="Nolan M."/>
            <person name="Ohm R.A."/>
            <person name="Pangilinan J."/>
            <person name="Pereira M.F."/>
            <person name="Perotto S."/>
            <person name="Peter M."/>
            <person name="Pfister S."/>
            <person name="Riley R."/>
            <person name="Sitrit Y."/>
            <person name="Stielow J.B."/>
            <person name="Szollosi G."/>
            <person name="Zifcakova L."/>
            <person name="Stursova M."/>
            <person name="Spatafora J.W."/>
            <person name="Tedersoo L."/>
            <person name="Vaario L.M."/>
            <person name="Yamada A."/>
            <person name="Yan M."/>
            <person name="Wang P."/>
            <person name="Xu J."/>
            <person name="Bruns T."/>
            <person name="Baldrian P."/>
            <person name="Vilgalys R."/>
            <person name="Dunand C."/>
            <person name="Henrissat B."/>
            <person name="Grigoriev I.V."/>
            <person name="Hibbett D."/>
            <person name="Nagy L.G."/>
            <person name="Martin F.M."/>
        </authorList>
    </citation>
    <scope>NUCLEOTIDE SEQUENCE</scope>
    <source>
        <strain evidence="13">UP504</strain>
    </source>
</reference>
<comment type="caution">
    <text evidence="13">The sequence shown here is derived from an EMBL/GenBank/DDBJ whole genome shotgun (WGS) entry which is preliminary data.</text>
</comment>
<keyword evidence="5 12" id="KW-0812">Transmembrane</keyword>
<feature type="transmembrane region" description="Helical" evidence="12">
    <location>
        <begin position="166"/>
        <end position="187"/>
    </location>
</feature>
<dbReference type="PANTHER" id="PTHR11157:SF134">
    <property type="entry name" value="ELONGATION OF FATTY ACIDS PROTEIN 1-RELATED"/>
    <property type="match status" value="1"/>
</dbReference>
<evidence type="ECO:0000256" key="9">
    <source>
        <dbReference type="ARBA" id="ARBA00023136"/>
    </source>
</evidence>